<accession>A0A5Q2N5V4</accession>
<reference evidence="2" key="1">
    <citation type="submission" date="2019-11" db="EMBL/GenBank/DDBJ databases">
        <title>Genome sequence of Heliorestis convoluta strain HH, an alkaliphilic and minimalistic phototrophic bacterium from a soda lake in Egypt.</title>
        <authorList>
            <person name="Dewey E.D."/>
            <person name="Stokes L.M."/>
            <person name="Burchell B.M."/>
            <person name="Shaffer K.N."/>
            <person name="Huntington A.M."/>
            <person name="Baker J.M."/>
            <person name="Nadendla S."/>
            <person name="Giglio M.G."/>
            <person name="Touchman J.W."/>
            <person name="Blankenship R.E."/>
            <person name="Madigan M.T."/>
            <person name="Sattley W.M."/>
        </authorList>
    </citation>
    <scope>NUCLEOTIDE SEQUENCE [LARGE SCALE GENOMIC DNA]</scope>
    <source>
        <strain evidence="2">HH</strain>
    </source>
</reference>
<name>A0A5Q2N5V4_9FIRM</name>
<organism evidence="1 2">
    <name type="scientific">Heliorestis convoluta</name>
    <dbReference type="NCBI Taxonomy" id="356322"/>
    <lineage>
        <taxon>Bacteria</taxon>
        <taxon>Bacillati</taxon>
        <taxon>Bacillota</taxon>
        <taxon>Clostridia</taxon>
        <taxon>Eubacteriales</taxon>
        <taxon>Heliobacteriaceae</taxon>
        <taxon>Heliorestis</taxon>
    </lineage>
</organism>
<dbReference type="KEGG" id="hcv:FTV88_1530"/>
<dbReference type="EMBL" id="CP045875">
    <property type="protein sequence ID" value="QGG47630.1"/>
    <property type="molecule type" value="Genomic_DNA"/>
</dbReference>
<sequence>MVVPTKIDRFEATGEFVVEKGRRVDFRYEMKEQTSGKEKNG</sequence>
<evidence type="ECO:0000313" key="1">
    <source>
        <dbReference type="EMBL" id="QGG47630.1"/>
    </source>
</evidence>
<gene>
    <name evidence="1" type="ORF">FTV88_1530</name>
</gene>
<proteinExistence type="predicted"/>
<keyword evidence="2" id="KW-1185">Reference proteome</keyword>
<evidence type="ECO:0000313" key="2">
    <source>
        <dbReference type="Proteomes" id="UP000366051"/>
    </source>
</evidence>
<dbReference type="AlphaFoldDB" id="A0A5Q2N5V4"/>
<protein>
    <submittedName>
        <fullName evidence="1">Uncharacterized protein</fullName>
    </submittedName>
</protein>
<dbReference type="Proteomes" id="UP000366051">
    <property type="component" value="Chromosome"/>
</dbReference>